<dbReference type="NCBIfam" id="TIGR00756">
    <property type="entry name" value="PPR"/>
    <property type="match status" value="7"/>
</dbReference>
<dbReference type="AlphaFoldDB" id="A0A6J0P574"/>
<dbReference type="PANTHER" id="PTHR47936:SF1">
    <property type="entry name" value="PENTATRICOPEPTIDE REPEAT-CONTAINING PROTEIN GUN1, CHLOROPLASTIC"/>
    <property type="match status" value="1"/>
</dbReference>
<evidence type="ECO:0000313" key="5">
    <source>
        <dbReference type="RefSeq" id="XP_018492217.1"/>
    </source>
</evidence>
<organism evidence="4 5">
    <name type="scientific">Raphanus sativus</name>
    <name type="common">Radish</name>
    <name type="synonym">Raphanus raphanistrum var. sativus</name>
    <dbReference type="NCBI Taxonomy" id="3726"/>
    <lineage>
        <taxon>Eukaryota</taxon>
        <taxon>Viridiplantae</taxon>
        <taxon>Streptophyta</taxon>
        <taxon>Embryophyta</taxon>
        <taxon>Tracheophyta</taxon>
        <taxon>Spermatophyta</taxon>
        <taxon>Magnoliopsida</taxon>
        <taxon>eudicotyledons</taxon>
        <taxon>Gunneridae</taxon>
        <taxon>Pentapetalae</taxon>
        <taxon>rosids</taxon>
        <taxon>malvids</taxon>
        <taxon>Brassicales</taxon>
        <taxon>Brassicaceae</taxon>
        <taxon>Brassiceae</taxon>
        <taxon>Raphanus</taxon>
    </lineage>
</organism>
<keyword evidence="2" id="KW-0677">Repeat</keyword>
<dbReference type="GO" id="GO:0010019">
    <property type="term" value="P:chloroplast-nucleus signaling pathway"/>
    <property type="evidence" value="ECO:0007669"/>
    <property type="project" value="TreeGrafter"/>
</dbReference>
<name>A0A6J0P574_RAPSA</name>
<dbReference type="InterPro" id="IPR011990">
    <property type="entry name" value="TPR-like_helical_dom_sf"/>
</dbReference>
<dbReference type="GO" id="GO:0031930">
    <property type="term" value="P:mitochondria-nucleus signaling pathway"/>
    <property type="evidence" value="ECO:0007669"/>
    <property type="project" value="TreeGrafter"/>
</dbReference>
<feature type="repeat" description="PPR" evidence="3">
    <location>
        <begin position="257"/>
        <end position="291"/>
    </location>
</feature>
<dbReference type="Pfam" id="PF12854">
    <property type="entry name" value="PPR_1"/>
    <property type="match status" value="1"/>
</dbReference>
<dbReference type="RefSeq" id="XP_018492217.1">
    <property type="nucleotide sequence ID" value="XM_018636715.2"/>
</dbReference>
<keyword evidence="4" id="KW-1185">Reference proteome</keyword>
<reference evidence="4" key="1">
    <citation type="journal article" date="2019" name="Database">
        <title>The radish genome database (RadishGD): an integrated information resource for radish genomics.</title>
        <authorList>
            <person name="Yu H.J."/>
            <person name="Baek S."/>
            <person name="Lee Y.J."/>
            <person name="Cho A."/>
            <person name="Mun J.H."/>
        </authorList>
    </citation>
    <scope>NUCLEOTIDE SEQUENCE [LARGE SCALE GENOMIC DNA]</scope>
    <source>
        <strain evidence="4">cv. WK10039</strain>
    </source>
</reference>
<evidence type="ECO:0000256" key="3">
    <source>
        <dbReference type="PROSITE-ProRule" id="PRU00708"/>
    </source>
</evidence>
<evidence type="ECO:0000256" key="1">
    <source>
        <dbReference type="ARBA" id="ARBA00007626"/>
    </source>
</evidence>
<reference evidence="5" key="2">
    <citation type="submission" date="2025-08" db="UniProtKB">
        <authorList>
            <consortium name="RefSeq"/>
        </authorList>
    </citation>
    <scope>IDENTIFICATION</scope>
    <source>
        <tissue evidence="5">Leaf</tissue>
    </source>
</reference>
<dbReference type="GeneID" id="108862554"/>
<feature type="repeat" description="PPR" evidence="3">
    <location>
        <begin position="186"/>
        <end position="221"/>
    </location>
</feature>
<dbReference type="Pfam" id="PF13041">
    <property type="entry name" value="PPR_2"/>
    <property type="match status" value="3"/>
</dbReference>
<feature type="repeat" description="PPR" evidence="3">
    <location>
        <begin position="362"/>
        <end position="396"/>
    </location>
</feature>
<feature type="repeat" description="PPR" evidence="3">
    <location>
        <begin position="292"/>
        <end position="326"/>
    </location>
</feature>
<dbReference type="OrthoDB" id="185373at2759"/>
<feature type="repeat" description="PPR" evidence="3">
    <location>
        <begin position="327"/>
        <end position="361"/>
    </location>
</feature>
<dbReference type="Pfam" id="PF01535">
    <property type="entry name" value="PPR"/>
    <property type="match status" value="2"/>
</dbReference>
<dbReference type="Proteomes" id="UP000504610">
    <property type="component" value="Chromosome 5"/>
</dbReference>
<feature type="repeat" description="PPR" evidence="3">
    <location>
        <begin position="151"/>
        <end position="185"/>
    </location>
</feature>
<evidence type="ECO:0000313" key="4">
    <source>
        <dbReference type="Proteomes" id="UP000504610"/>
    </source>
</evidence>
<gene>
    <name evidence="5" type="primary">LOC108862554</name>
</gene>
<accession>A0A6J0P574</accession>
<dbReference type="Gene3D" id="1.25.40.10">
    <property type="entry name" value="Tetratricopeptide repeat domain"/>
    <property type="match status" value="4"/>
</dbReference>
<proteinExistence type="inferred from homology"/>
<dbReference type="PANTHER" id="PTHR47936">
    <property type="entry name" value="PPR_LONG DOMAIN-CONTAINING PROTEIN"/>
    <property type="match status" value="1"/>
</dbReference>
<protein>
    <submittedName>
        <fullName evidence="5">Pentatricopeptide repeat-containing protein At1g53330</fullName>
    </submittedName>
</protein>
<comment type="similarity">
    <text evidence="1">Belongs to the PPR family. P subfamily.</text>
</comment>
<dbReference type="GO" id="GO:0009507">
    <property type="term" value="C:chloroplast"/>
    <property type="evidence" value="ECO:0007669"/>
    <property type="project" value="TreeGrafter"/>
</dbReference>
<dbReference type="InterPro" id="IPR002885">
    <property type="entry name" value="PPR_rpt"/>
</dbReference>
<evidence type="ECO:0000256" key="2">
    <source>
        <dbReference type="ARBA" id="ARBA00022737"/>
    </source>
</evidence>
<dbReference type="PROSITE" id="PS51375">
    <property type="entry name" value="PPR"/>
    <property type="match status" value="6"/>
</dbReference>
<sequence length="471" mass="53091">MSAVKNISSFRLASLLRREKNPSAAIKLFQNPDPESTNPKRPFRYSLLCYDLIITRLGSSKMFHELDQVLLQLKSDTRIVPTEILFCNVINYFGRGRLPARALHVFDEMPQYRCQRTVKSVNSLLSALLKCGAFDEMKEVLSRIDEYGKPDACTYNILIDGYSRSGCFDDALKLFDEMVKKKVKPTGVTFGTLVNGLCKNFKVKEALKMKHDMLKVYGVYPTVHVYASLIKALCQMGELSLAFKLKDEAYEGKIKVDSAIYSTLISSLIKAGRSEEVSGILEEMRGKGCEPDTVTYNVLINGFCVENDLESAYGVLDQMVEKGVKPDVIGYNMILGALFRIQNWKEGTYLFEDMPRRGCVPDILSYRIVFDGLCQGSQFEEAAVVLDEMLFKGYKPRKDRLERFLQRLSESGKLEILGKVIGSLNKGNSVDADFWSVIMRIVCKEPAISDSVDLLLNTLKEEGLSSTMQHC</sequence>
<dbReference type="KEGG" id="rsz:108862554"/>